<feature type="repeat" description="PPR" evidence="2">
    <location>
        <begin position="382"/>
        <end position="412"/>
    </location>
</feature>
<dbReference type="PANTHER" id="PTHR47926">
    <property type="entry name" value="PENTATRICOPEPTIDE REPEAT-CONTAINING PROTEIN"/>
    <property type="match status" value="1"/>
</dbReference>
<keyword evidence="1" id="KW-0677">Repeat</keyword>
<evidence type="ECO:0000256" key="1">
    <source>
        <dbReference type="ARBA" id="ARBA00022737"/>
    </source>
</evidence>
<accession>A0AAV3RZA7</accession>
<dbReference type="GO" id="GO:0003723">
    <property type="term" value="F:RNA binding"/>
    <property type="evidence" value="ECO:0007669"/>
    <property type="project" value="InterPro"/>
</dbReference>
<feature type="repeat" description="PPR" evidence="2">
    <location>
        <begin position="149"/>
        <end position="183"/>
    </location>
</feature>
<protein>
    <recommendedName>
        <fullName evidence="5">Pentatricopeptide repeat-containing protein</fullName>
    </recommendedName>
</protein>
<dbReference type="FunFam" id="1.25.40.10:FF:000606">
    <property type="entry name" value="Putative pentatricopeptide repeat-containing protein"/>
    <property type="match status" value="1"/>
</dbReference>
<feature type="repeat" description="PPR" evidence="2">
    <location>
        <begin position="514"/>
        <end position="548"/>
    </location>
</feature>
<evidence type="ECO:0000313" key="4">
    <source>
        <dbReference type="Proteomes" id="UP001454036"/>
    </source>
</evidence>
<dbReference type="EMBL" id="BAABME010012972">
    <property type="protein sequence ID" value="GAA0185697.1"/>
    <property type="molecule type" value="Genomic_DNA"/>
</dbReference>
<dbReference type="InterPro" id="IPR046848">
    <property type="entry name" value="E_motif"/>
</dbReference>
<keyword evidence="4" id="KW-1185">Reference proteome</keyword>
<feature type="repeat" description="PPR" evidence="2">
    <location>
        <begin position="250"/>
        <end position="280"/>
    </location>
</feature>
<dbReference type="PROSITE" id="PS51375">
    <property type="entry name" value="PPR"/>
    <property type="match status" value="7"/>
</dbReference>
<sequence length="729" mass="81682">MKNPLTSLFSVNSTSISLKTCISKSIDLLKHFTNQKSISHGESLHAHLIKIGIDSEKYLSVKLLIMYSTFKKPLEVDQILKQFDGFNLVVRNCLIHANMQTGDFNKARKLFDEMPERNEVSWTALISGLMRLGKVEDAMWYFGDNPFRNLFTWTAVITGLVQNGLCYKAMGEFRRMIGCGVMPNDVTFTSVLRGCGEMGDFLLGMCVMSFVTKVGFAEDISVCNALITFCLRLKMVDLARSVFNRMGSRDVVSWTAILDMYIEMGDLKQARRIFDEIPEKNEVSWSAMIARYSQSGYAEEAAQLFQKMVLDGFKPNTSCISCVLNALASLKALPAGRNIHGLVVRTGREGDVFIASSLIDLYCKCGETKDGREVFDSILHKNVVCWNSLVAGYSLNGQLGEAIEVFDRIPNKNNVSWNSLIAGCVLNEQFDEIIEVFNQMLLSGELPNKSTFSSVLCACASLASLDKGKNLHGKIIKYGFGCDVFVGTALIDMYAKSGDVESSRLLFKRIKEKNDVCWTAMLQGLAENGHAKEVLDLFYEMERTTTVPPNELIFLAVLFACSHRGLVDRGLYYFNSMEKVYGVHPNEIHCTCVVDMLSRSGRLSEAEKFMENMPCEPEVNAWAALLSGCKMHRDEERSERAAEKLKELTEKKPGGYVLLSNIYASAGRWHDVSVIRKLMKEKGLKKSGGCSWIEVKNRVHLFYSQDGSHGQSLEMFGILDVLAFDMFVL</sequence>
<organism evidence="3 4">
    <name type="scientific">Lithospermum erythrorhizon</name>
    <name type="common">Purple gromwell</name>
    <name type="synonym">Lithospermum officinale var. erythrorhizon</name>
    <dbReference type="NCBI Taxonomy" id="34254"/>
    <lineage>
        <taxon>Eukaryota</taxon>
        <taxon>Viridiplantae</taxon>
        <taxon>Streptophyta</taxon>
        <taxon>Embryophyta</taxon>
        <taxon>Tracheophyta</taxon>
        <taxon>Spermatophyta</taxon>
        <taxon>Magnoliopsida</taxon>
        <taxon>eudicotyledons</taxon>
        <taxon>Gunneridae</taxon>
        <taxon>Pentapetalae</taxon>
        <taxon>asterids</taxon>
        <taxon>lamiids</taxon>
        <taxon>Boraginales</taxon>
        <taxon>Boraginaceae</taxon>
        <taxon>Boraginoideae</taxon>
        <taxon>Lithospermeae</taxon>
        <taxon>Lithospermum</taxon>
    </lineage>
</organism>
<evidence type="ECO:0000256" key="2">
    <source>
        <dbReference type="PROSITE-ProRule" id="PRU00708"/>
    </source>
</evidence>
<dbReference type="Pfam" id="PF20431">
    <property type="entry name" value="E_motif"/>
    <property type="match status" value="1"/>
</dbReference>
<dbReference type="Gene3D" id="1.25.40.10">
    <property type="entry name" value="Tetratricopeptide repeat domain"/>
    <property type="match status" value="6"/>
</dbReference>
<dbReference type="Proteomes" id="UP001454036">
    <property type="component" value="Unassembled WGS sequence"/>
</dbReference>
<feature type="repeat" description="PPR" evidence="2">
    <location>
        <begin position="87"/>
        <end position="121"/>
    </location>
</feature>
<feature type="repeat" description="PPR" evidence="2">
    <location>
        <begin position="281"/>
        <end position="315"/>
    </location>
</feature>
<dbReference type="GO" id="GO:0009451">
    <property type="term" value="P:RNA modification"/>
    <property type="evidence" value="ECO:0007669"/>
    <property type="project" value="InterPro"/>
</dbReference>
<evidence type="ECO:0000313" key="3">
    <source>
        <dbReference type="EMBL" id="GAA0185697.1"/>
    </source>
</evidence>
<dbReference type="Pfam" id="PF01535">
    <property type="entry name" value="PPR"/>
    <property type="match status" value="8"/>
</dbReference>
<evidence type="ECO:0008006" key="5">
    <source>
        <dbReference type="Google" id="ProtNLM"/>
    </source>
</evidence>
<dbReference type="FunFam" id="1.25.40.10:FF:000090">
    <property type="entry name" value="Pentatricopeptide repeat-containing protein, chloroplastic"/>
    <property type="match status" value="1"/>
</dbReference>
<dbReference type="InterPro" id="IPR046960">
    <property type="entry name" value="PPR_At4g14850-like_plant"/>
</dbReference>
<dbReference type="Pfam" id="PF13041">
    <property type="entry name" value="PPR_2"/>
    <property type="match status" value="3"/>
</dbReference>
<comment type="caution">
    <text evidence="3">The sequence shown here is derived from an EMBL/GenBank/DDBJ whole genome shotgun (WGS) entry which is preliminary data.</text>
</comment>
<proteinExistence type="predicted"/>
<dbReference type="PANTHER" id="PTHR47926:SF419">
    <property type="entry name" value="(WILD MALAYSIAN BANANA) HYPOTHETICAL PROTEIN"/>
    <property type="match status" value="1"/>
</dbReference>
<dbReference type="InterPro" id="IPR011990">
    <property type="entry name" value="TPR-like_helical_dom_sf"/>
</dbReference>
<gene>
    <name evidence="3" type="ORF">LIER_32985</name>
</gene>
<feature type="repeat" description="PPR" evidence="2">
    <location>
        <begin position="413"/>
        <end position="447"/>
    </location>
</feature>
<reference evidence="3 4" key="1">
    <citation type="submission" date="2024-01" db="EMBL/GenBank/DDBJ databases">
        <title>The complete chloroplast genome sequence of Lithospermum erythrorhizon: insights into the phylogenetic relationship among Boraginaceae species and the maternal lineages of purple gromwells.</title>
        <authorList>
            <person name="Okada T."/>
            <person name="Watanabe K."/>
        </authorList>
    </citation>
    <scope>NUCLEOTIDE SEQUENCE [LARGE SCALE GENOMIC DNA]</scope>
</reference>
<dbReference type="AlphaFoldDB" id="A0AAV3RZA7"/>
<dbReference type="NCBIfam" id="TIGR00756">
    <property type="entry name" value="PPR"/>
    <property type="match status" value="6"/>
</dbReference>
<name>A0AAV3RZA7_LITER</name>
<dbReference type="InterPro" id="IPR002885">
    <property type="entry name" value="PPR_rpt"/>
</dbReference>